<keyword evidence="1" id="KW-0812">Transmembrane</keyword>
<name>A0A6J7DZK1_9ZZZZ</name>
<proteinExistence type="predicted"/>
<accession>A0A6J7DZK1</accession>
<sequence length="149" mass="16027">MTALGRCRFRGDDGSALVEFCFLGVLLLIPLVYVLTTAFIVQRTGFALTAASREAGRVFVQANSGKQALRFSKVSAQVTLRDQGVDPQSVSIKISCASRPCLSPGARVDLALSTSVVVPFAPAFMKTLTSIPMTSHQSFVVDVYRQARP</sequence>
<keyword evidence="1" id="KW-0472">Membrane</keyword>
<dbReference type="AlphaFoldDB" id="A0A6J7DZK1"/>
<organism evidence="2">
    <name type="scientific">freshwater metagenome</name>
    <dbReference type="NCBI Taxonomy" id="449393"/>
    <lineage>
        <taxon>unclassified sequences</taxon>
        <taxon>metagenomes</taxon>
        <taxon>ecological metagenomes</taxon>
    </lineage>
</organism>
<evidence type="ECO:0000256" key="1">
    <source>
        <dbReference type="SAM" id="Phobius"/>
    </source>
</evidence>
<feature type="transmembrane region" description="Helical" evidence="1">
    <location>
        <begin position="20"/>
        <end position="41"/>
    </location>
</feature>
<keyword evidence="1" id="KW-1133">Transmembrane helix</keyword>
<evidence type="ECO:0000313" key="2">
    <source>
        <dbReference type="EMBL" id="CAB4873709.1"/>
    </source>
</evidence>
<protein>
    <submittedName>
        <fullName evidence="2">Unannotated protein</fullName>
    </submittedName>
</protein>
<reference evidence="2" key="1">
    <citation type="submission" date="2020-05" db="EMBL/GenBank/DDBJ databases">
        <authorList>
            <person name="Chiriac C."/>
            <person name="Salcher M."/>
            <person name="Ghai R."/>
            <person name="Kavagutti S V."/>
        </authorList>
    </citation>
    <scope>NUCLEOTIDE SEQUENCE</scope>
</reference>
<gene>
    <name evidence="2" type="ORF">UFOPK3401_00951</name>
</gene>
<dbReference type="EMBL" id="CAFBLM010000041">
    <property type="protein sequence ID" value="CAB4873709.1"/>
    <property type="molecule type" value="Genomic_DNA"/>
</dbReference>